<evidence type="ECO:0000259" key="3">
    <source>
        <dbReference type="PROSITE" id="PS50835"/>
    </source>
</evidence>
<feature type="region of interest" description="Disordered" evidence="1">
    <location>
        <begin position="38"/>
        <end position="78"/>
    </location>
</feature>
<keyword evidence="2" id="KW-1133">Transmembrane helix</keyword>
<dbReference type="InterPro" id="IPR013106">
    <property type="entry name" value="Ig_V-set"/>
</dbReference>
<feature type="domain" description="Ig-like" evidence="3">
    <location>
        <begin position="112"/>
        <end position="234"/>
    </location>
</feature>
<keyword evidence="2" id="KW-0472">Membrane</keyword>
<evidence type="ECO:0000256" key="1">
    <source>
        <dbReference type="SAM" id="MobiDB-lite"/>
    </source>
</evidence>
<evidence type="ECO:0000313" key="4">
    <source>
        <dbReference type="EMBL" id="KAF6270669.1"/>
    </source>
</evidence>
<keyword evidence="5" id="KW-1185">Reference proteome</keyword>
<accession>A0A7J7R3I8</accession>
<dbReference type="GO" id="GO:0038023">
    <property type="term" value="F:signaling receptor activity"/>
    <property type="evidence" value="ECO:0007669"/>
    <property type="project" value="InterPro"/>
</dbReference>
<dbReference type="SUPFAM" id="SSF48726">
    <property type="entry name" value="Immunoglobulin"/>
    <property type="match status" value="1"/>
</dbReference>
<name>A0A7J7R3I8_MYOMY</name>
<dbReference type="Pfam" id="PF07686">
    <property type="entry name" value="V-set"/>
    <property type="match status" value="1"/>
</dbReference>
<dbReference type="SMART" id="SM00406">
    <property type="entry name" value="IGv"/>
    <property type="match status" value="1"/>
</dbReference>
<dbReference type="OrthoDB" id="9899013at2759"/>
<dbReference type="VEuPathDB" id="HostDB:GeneID_118653159"/>
<comment type="caution">
    <text evidence="4">The sequence shown here is derived from an EMBL/GenBank/DDBJ whole genome shotgun (WGS) entry which is preliminary data.</text>
</comment>
<gene>
    <name evidence="4" type="ORF">mMyoMyo1_002465</name>
</gene>
<dbReference type="InterPro" id="IPR013783">
    <property type="entry name" value="Ig-like_fold"/>
</dbReference>
<dbReference type="Proteomes" id="UP000527355">
    <property type="component" value="Unassembled WGS sequence"/>
</dbReference>
<sequence length="310" mass="34204">MYQDDPVVSRATGRALGCHLRERWWWWEGSGCPAKSRLLRKKESPAPAAPARPWQERPLHTPRDPSESRPEPPFPPCWRLEQLQAPMRGLACGDVSAAPSPCRRPLQSGVWPAVTVRVLPAEVRQSPLYTVTPEGGSINITCSVRVSGTLLGVHLRQSHLPEMRKVTYYDDESTPTVDARFRGRVVFSGTMDNLTITMQRLRPEDSGAYFCEAIAEDGQGWGAGTTLVVTDTLSPEASACLGTQLTGFTFPVALALGCLLVVLGLAAMCVLKRRQIRNMCPARERSTAGVIYEDMSCSRRNTISIANHYQ</sequence>
<reference evidence="4 5" key="1">
    <citation type="journal article" date="2020" name="Nature">
        <title>Six reference-quality genomes reveal evolution of bat adaptations.</title>
        <authorList>
            <person name="Jebb D."/>
            <person name="Huang Z."/>
            <person name="Pippel M."/>
            <person name="Hughes G.M."/>
            <person name="Lavrichenko K."/>
            <person name="Devanna P."/>
            <person name="Winkler S."/>
            <person name="Jermiin L.S."/>
            <person name="Skirmuntt E.C."/>
            <person name="Katzourakis A."/>
            <person name="Burkitt-Gray L."/>
            <person name="Ray D.A."/>
            <person name="Sullivan K.A.M."/>
            <person name="Roscito J.G."/>
            <person name="Kirilenko B.M."/>
            <person name="Davalos L.M."/>
            <person name="Corthals A.P."/>
            <person name="Power M.L."/>
            <person name="Jones G."/>
            <person name="Ransome R.D."/>
            <person name="Dechmann D.K.N."/>
            <person name="Locatelli A.G."/>
            <person name="Puechmaille S.J."/>
            <person name="Fedrigo O."/>
            <person name="Jarvis E.D."/>
            <person name="Hiller M."/>
            <person name="Vernes S.C."/>
            <person name="Myers E.W."/>
            <person name="Teeling E.C."/>
        </authorList>
    </citation>
    <scope>NUCLEOTIDE SEQUENCE [LARGE SCALE GENOMIC DNA]</scope>
    <source>
        <strain evidence="4">MMyoMyo1</strain>
        <tissue evidence="4">Flight muscle</tissue>
    </source>
</reference>
<dbReference type="PANTHER" id="PTHR15343">
    <property type="entry name" value="CD7"/>
    <property type="match status" value="1"/>
</dbReference>
<dbReference type="GO" id="GO:0002250">
    <property type="term" value="P:adaptive immune response"/>
    <property type="evidence" value="ECO:0007669"/>
    <property type="project" value="InterPro"/>
</dbReference>
<dbReference type="InterPro" id="IPR007110">
    <property type="entry name" value="Ig-like_dom"/>
</dbReference>
<keyword evidence="2" id="KW-0812">Transmembrane</keyword>
<proteinExistence type="predicted"/>
<feature type="compositionally biased region" description="Basic and acidic residues" evidence="1">
    <location>
        <begin position="54"/>
        <end position="70"/>
    </location>
</feature>
<dbReference type="PROSITE" id="PS50835">
    <property type="entry name" value="IG_LIKE"/>
    <property type="match status" value="1"/>
</dbReference>
<evidence type="ECO:0000256" key="2">
    <source>
        <dbReference type="SAM" id="Phobius"/>
    </source>
</evidence>
<dbReference type="InterPro" id="IPR039090">
    <property type="entry name" value="CD7"/>
</dbReference>
<organism evidence="4 5">
    <name type="scientific">Myotis myotis</name>
    <name type="common">Greater mouse-eared bat</name>
    <name type="synonym">Vespertilio myotis</name>
    <dbReference type="NCBI Taxonomy" id="51298"/>
    <lineage>
        <taxon>Eukaryota</taxon>
        <taxon>Metazoa</taxon>
        <taxon>Chordata</taxon>
        <taxon>Craniata</taxon>
        <taxon>Vertebrata</taxon>
        <taxon>Euteleostomi</taxon>
        <taxon>Mammalia</taxon>
        <taxon>Eutheria</taxon>
        <taxon>Laurasiatheria</taxon>
        <taxon>Chiroptera</taxon>
        <taxon>Yangochiroptera</taxon>
        <taxon>Vespertilionidae</taxon>
        <taxon>Myotis</taxon>
    </lineage>
</organism>
<feature type="transmembrane region" description="Helical" evidence="2">
    <location>
        <begin position="248"/>
        <end position="271"/>
    </location>
</feature>
<dbReference type="SMART" id="SM00409">
    <property type="entry name" value="IG"/>
    <property type="match status" value="1"/>
</dbReference>
<dbReference type="InterPro" id="IPR003599">
    <property type="entry name" value="Ig_sub"/>
</dbReference>
<dbReference type="InterPro" id="IPR036179">
    <property type="entry name" value="Ig-like_dom_sf"/>
</dbReference>
<dbReference type="PANTHER" id="PTHR15343:SF0">
    <property type="entry name" value="T-CELL ANTIGEN CD7"/>
    <property type="match status" value="1"/>
</dbReference>
<dbReference type="EMBL" id="JABWUV010000038">
    <property type="protein sequence ID" value="KAF6270669.1"/>
    <property type="molecule type" value="Genomic_DNA"/>
</dbReference>
<evidence type="ECO:0000313" key="5">
    <source>
        <dbReference type="Proteomes" id="UP000527355"/>
    </source>
</evidence>
<protein>
    <submittedName>
        <fullName evidence="4">CD7 molecule</fullName>
    </submittedName>
</protein>
<dbReference type="CDD" id="cd00099">
    <property type="entry name" value="IgV"/>
    <property type="match status" value="1"/>
</dbReference>
<dbReference type="GO" id="GO:0016020">
    <property type="term" value="C:membrane"/>
    <property type="evidence" value="ECO:0007669"/>
    <property type="project" value="InterPro"/>
</dbReference>
<dbReference type="AlphaFoldDB" id="A0A7J7R3I8"/>
<dbReference type="Gene3D" id="2.60.40.10">
    <property type="entry name" value="Immunoglobulins"/>
    <property type="match status" value="1"/>
</dbReference>